<dbReference type="EMBL" id="KK113548">
    <property type="protein sequence ID" value="KFM60440.1"/>
    <property type="molecule type" value="Genomic_DNA"/>
</dbReference>
<feature type="active site" description="Nucleophile" evidence="11">
    <location>
        <position position="29"/>
    </location>
</feature>
<organism evidence="13 14">
    <name type="scientific">Stegodyphus mimosarum</name>
    <name type="common">African social velvet spider</name>
    <dbReference type="NCBI Taxonomy" id="407821"/>
    <lineage>
        <taxon>Eukaryota</taxon>
        <taxon>Metazoa</taxon>
        <taxon>Ecdysozoa</taxon>
        <taxon>Arthropoda</taxon>
        <taxon>Chelicerata</taxon>
        <taxon>Arachnida</taxon>
        <taxon>Araneae</taxon>
        <taxon>Araneomorphae</taxon>
        <taxon>Entelegynae</taxon>
        <taxon>Eresoidea</taxon>
        <taxon>Eresidae</taxon>
        <taxon>Stegodyphus</taxon>
    </lineage>
</organism>
<dbReference type="InterPro" id="IPR023267">
    <property type="entry name" value="RCMT"/>
</dbReference>
<reference evidence="13 14" key="1">
    <citation type="submission" date="2013-11" db="EMBL/GenBank/DDBJ databases">
        <title>Genome sequencing of Stegodyphus mimosarum.</title>
        <authorList>
            <person name="Bechsgaard J."/>
        </authorList>
    </citation>
    <scope>NUCLEOTIDE SEQUENCE [LARGE SCALE GENOMIC DNA]</scope>
</reference>
<evidence type="ECO:0000256" key="3">
    <source>
        <dbReference type="ARBA" id="ARBA00022603"/>
    </source>
</evidence>
<evidence type="ECO:0000256" key="2">
    <source>
        <dbReference type="ARBA" id="ARBA00022552"/>
    </source>
</evidence>
<dbReference type="Pfam" id="PF01189">
    <property type="entry name" value="Methyltr_RsmB-F"/>
    <property type="match status" value="1"/>
</dbReference>
<evidence type="ECO:0000256" key="7">
    <source>
        <dbReference type="ARBA" id="ARBA00022946"/>
    </source>
</evidence>
<feature type="domain" description="SAM-dependent MTase RsmB/NOP-type" evidence="12">
    <location>
        <begin position="1"/>
        <end position="97"/>
    </location>
</feature>
<evidence type="ECO:0000256" key="4">
    <source>
        <dbReference type="ARBA" id="ARBA00022679"/>
    </source>
</evidence>
<dbReference type="InterPro" id="IPR029063">
    <property type="entry name" value="SAM-dependent_MTases_sf"/>
</dbReference>
<keyword evidence="4 11" id="KW-0808">Transferase</keyword>
<dbReference type="GO" id="GO:0005762">
    <property type="term" value="C:mitochondrial large ribosomal subunit"/>
    <property type="evidence" value="ECO:0007669"/>
    <property type="project" value="TreeGrafter"/>
</dbReference>
<comment type="catalytic activity">
    <reaction evidence="10">
        <text>a cytidine in rRNA + S-adenosyl-L-methionine = a 5-methylcytidine in rRNA + S-adenosyl-L-homocysteine + H(+)</text>
        <dbReference type="Rhea" id="RHEA:61484"/>
        <dbReference type="Rhea" id="RHEA-COMP:15836"/>
        <dbReference type="Rhea" id="RHEA-COMP:15837"/>
        <dbReference type="ChEBI" id="CHEBI:15378"/>
        <dbReference type="ChEBI" id="CHEBI:57856"/>
        <dbReference type="ChEBI" id="CHEBI:59789"/>
        <dbReference type="ChEBI" id="CHEBI:74483"/>
        <dbReference type="ChEBI" id="CHEBI:82748"/>
    </reaction>
</comment>
<gene>
    <name evidence="13" type="ORF">X975_11564</name>
</gene>
<keyword evidence="3 11" id="KW-0489">Methyltransferase</keyword>
<proteinExistence type="inferred from homology"/>
<keyword evidence="14" id="KW-1185">Reference proteome</keyword>
<evidence type="ECO:0000256" key="9">
    <source>
        <dbReference type="ARBA" id="ARBA00042050"/>
    </source>
</evidence>
<evidence type="ECO:0000313" key="13">
    <source>
        <dbReference type="EMBL" id="KFM60440.1"/>
    </source>
</evidence>
<evidence type="ECO:0000256" key="5">
    <source>
        <dbReference type="ARBA" id="ARBA00022691"/>
    </source>
</evidence>
<dbReference type="GO" id="GO:0008173">
    <property type="term" value="F:RNA methyltransferase activity"/>
    <property type="evidence" value="ECO:0007669"/>
    <property type="project" value="InterPro"/>
</dbReference>
<feature type="non-terminal residue" evidence="13">
    <location>
        <position position="97"/>
    </location>
</feature>
<dbReference type="InterPro" id="IPR001678">
    <property type="entry name" value="MeTrfase_RsmB-F_NOP2_dom"/>
</dbReference>
<protein>
    <recommendedName>
        <fullName evidence="9">NOL1/NOP2/Sun domain family member 4</fullName>
    </recommendedName>
</protein>
<evidence type="ECO:0000313" key="14">
    <source>
        <dbReference type="Proteomes" id="UP000054359"/>
    </source>
</evidence>
<keyword evidence="6 11" id="KW-0694">RNA-binding</keyword>
<dbReference type="PANTHER" id="PTHR22808:SF3">
    <property type="entry name" value="5-METHYLCYTOSINE RRNA METHYLTRANSFERASE NSUN4"/>
    <property type="match status" value="1"/>
</dbReference>
<dbReference type="GO" id="GO:0003723">
    <property type="term" value="F:RNA binding"/>
    <property type="evidence" value="ECO:0007669"/>
    <property type="project" value="UniProtKB-UniRule"/>
</dbReference>
<dbReference type="OMA" id="WMETEIN"/>
<name>A0A087T5Q1_STEMI</name>
<evidence type="ECO:0000256" key="8">
    <source>
        <dbReference type="ARBA" id="ARBA00023128"/>
    </source>
</evidence>
<dbReference type="Proteomes" id="UP000054359">
    <property type="component" value="Unassembled WGS sequence"/>
</dbReference>
<dbReference type="PANTHER" id="PTHR22808">
    <property type="entry name" value="NCL1 YEAST -RELATED NOL1/NOP2/FMU SUN DOMAIN-CONTAINING"/>
    <property type="match status" value="1"/>
</dbReference>
<evidence type="ECO:0000256" key="6">
    <source>
        <dbReference type="ARBA" id="ARBA00022884"/>
    </source>
</evidence>
<dbReference type="SUPFAM" id="SSF53335">
    <property type="entry name" value="S-adenosyl-L-methionine-dependent methyltransferases"/>
    <property type="match status" value="1"/>
</dbReference>
<dbReference type="STRING" id="407821.A0A087T5Q1"/>
<comment type="similarity">
    <text evidence="11">Belongs to the class I-like SAM-binding methyltransferase superfamily. RsmB/NOP family.</text>
</comment>
<dbReference type="PROSITE" id="PS51686">
    <property type="entry name" value="SAM_MT_RSMB_NOP"/>
    <property type="match status" value="1"/>
</dbReference>
<comment type="subcellular location">
    <subcellularLocation>
        <location evidence="1">Mitochondrion</location>
    </subcellularLocation>
</comment>
<accession>A0A087T5Q1</accession>
<keyword evidence="7" id="KW-0809">Transit peptide</keyword>
<dbReference type="AlphaFoldDB" id="A0A087T5Q1"/>
<evidence type="ECO:0000256" key="10">
    <source>
        <dbReference type="ARBA" id="ARBA00049302"/>
    </source>
</evidence>
<dbReference type="Gene3D" id="3.40.50.150">
    <property type="entry name" value="Vaccinia Virus protein VP39"/>
    <property type="match status" value="1"/>
</dbReference>
<evidence type="ECO:0000256" key="1">
    <source>
        <dbReference type="ARBA" id="ARBA00004173"/>
    </source>
</evidence>
<dbReference type="OrthoDB" id="8020218at2759"/>
<keyword evidence="8" id="KW-0496">Mitochondrion</keyword>
<sequence length="97" mass="10854">MQIPRIQTVMLCAALKALKLNGSLVYSTCSLSPLQNDGVVHMALSKLLSESTFEFIVNDLSDAFIPVRKMFQFSDTCRYGQLVVPYLPLNYGPMYIS</sequence>
<evidence type="ECO:0000256" key="11">
    <source>
        <dbReference type="PROSITE-ProRule" id="PRU01023"/>
    </source>
</evidence>
<keyword evidence="2" id="KW-0698">rRNA processing</keyword>
<comment type="caution">
    <text evidence="11">Lacks conserved residue(s) required for the propagation of feature annotation.</text>
</comment>
<evidence type="ECO:0000259" key="12">
    <source>
        <dbReference type="PROSITE" id="PS51686"/>
    </source>
</evidence>
<dbReference type="InterPro" id="IPR049560">
    <property type="entry name" value="MeTrfase_RsmB-F_NOP2_cat"/>
</dbReference>
<keyword evidence="5 11" id="KW-0949">S-adenosyl-L-methionine</keyword>
<dbReference type="GO" id="GO:0031167">
    <property type="term" value="P:rRNA methylation"/>
    <property type="evidence" value="ECO:0007669"/>
    <property type="project" value="TreeGrafter"/>
</dbReference>